<feature type="transmembrane region" description="Helical" evidence="1">
    <location>
        <begin position="48"/>
        <end position="70"/>
    </location>
</feature>
<reference evidence="2 3" key="1">
    <citation type="submission" date="2016-11" db="EMBL/GenBank/DDBJ databases">
        <title>Description of two novel members of the family Erysipelotrichaceae: Ileibacterium lipovorans gen. nov., sp. nov. and Dubosiella newyorkensis, gen. nov., sp. nov.</title>
        <authorList>
            <person name="Cox L.M."/>
            <person name="Sohn J."/>
            <person name="Tyrrell K.L."/>
            <person name="Citron D.M."/>
            <person name="Lawson P.A."/>
            <person name="Patel N.B."/>
            <person name="Iizumi T."/>
            <person name="Perez-Perez G.I."/>
            <person name="Goldstein E.J."/>
            <person name="Blaser M.J."/>
        </authorList>
    </citation>
    <scope>NUCLEOTIDE SEQUENCE [LARGE SCALE GENOMIC DNA]</scope>
    <source>
        <strain evidence="2 3">NYU-BL-K8</strain>
    </source>
</reference>
<comment type="caution">
    <text evidence="2">The sequence shown here is derived from an EMBL/GenBank/DDBJ whole genome shotgun (WGS) entry which is preliminary data.</text>
</comment>
<keyword evidence="1" id="KW-0812">Transmembrane</keyword>
<dbReference type="PANTHER" id="PTHR40078">
    <property type="entry name" value="INTEGRAL MEMBRANE PROTEIN-RELATED"/>
    <property type="match status" value="1"/>
</dbReference>
<name>A0A1Q9YHY5_9FIRM</name>
<dbReference type="Proteomes" id="UP000186758">
    <property type="component" value="Unassembled WGS sequence"/>
</dbReference>
<dbReference type="Pfam" id="PF19700">
    <property type="entry name" value="DUF6198"/>
    <property type="match status" value="1"/>
</dbReference>
<accession>A0A1Q9YHY5</accession>
<sequence length="219" mass="23009">MIDGKSRRIAMMSGGVLCIGLGSGLFRHAGFGADPFTTMNLGISELLGLSFGTWQLIMNLLLFVPVLIWGRRTIGPGTAANMILIGYISDAVLFMVNGWVPQSGLAVRLILMVCAMLMASFGVACYIIPSLGVAPYDALQLMMEKYSHGRISYRSARIGCDAFCIMAGILAMILAGGDVASLIGIGTICNVLMMGPVIQFFKDRLSAAAGSSALAAAGN</sequence>
<dbReference type="AlphaFoldDB" id="A0A1Q9YHY5"/>
<dbReference type="InterPro" id="IPR038750">
    <property type="entry name" value="YczE/YyaS-like"/>
</dbReference>
<dbReference type="EMBL" id="MPJZ01000092">
    <property type="protein sequence ID" value="OLU43796.1"/>
    <property type="molecule type" value="Genomic_DNA"/>
</dbReference>
<feature type="transmembrane region" description="Helical" evidence="1">
    <location>
        <begin position="181"/>
        <end position="201"/>
    </location>
</feature>
<gene>
    <name evidence="2" type="ORF">BO223_10670</name>
</gene>
<protein>
    <recommendedName>
        <fullName evidence="4">YitT family protein</fullName>
    </recommendedName>
</protein>
<feature type="transmembrane region" description="Helical" evidence="1">
    <location>
        <begin position="155"/>
        <end position="175"/>
    </location>
</feature>
<dbReference type="RefSeq" id="WP_075886148.1">
    <property type="nucleotide sequence ID" value="NZ_MPJZ01000092.1"/>
</dbReference>
<evidence type="ECO:0000313" key="2">
    <source>
        <dbReference type="EMBL" id="OLU43796.1"/>
    </source>
</evidence>
<feature type="transmembrane region" description="Helical" evidence="1">
    <location>
        <begin position="82"/>
        <end position="100"/>
    </location>
</feature>
<evidence type="ECO:0000256" key="1">
    <source>
        <dbReference type="SAM" id="Phobius"/>
    </source>
</evidence>
<evidence type="ECO:0000313" key="3">
    <source>
        <dbReference type="Proteomes" id="UP000186758"/>
    </source>
</evidence>
<dbReference type="PANTHER" id="PTHR40078:SF1">
    <property type="entry name" value="INTEGRAL MEMBRANE PROTEIN"/>
    <property type="match status" value="1"/>
</dbReference>
<keyword evidence="1" id="KW-1133">Transmembrane helix</keyword>
<feature type="transmembrane region" description="Helical" evidence="1">
    <location>
        <begin position="106"/>
        <end position="134"/>
    </location>
</feature>
<organism evidence="2 3">
    <name type="scientific">Faecalibaculum rodentium</name>
    <dbReference type="NCBI Taxonomy" id="1702221"/>
    <lineage>
        <taxon>Bacteria</taxon>
        <taxon>Bacillati</taxon>
        <taxon>Bacillota</taxon>
        <taxon>Erysipelotrichia</taxon>
        <taxon>Erysipelotrichales</taxon>
        <taxon>Erysipelotrichaceae</taxon>
        <taxon>Faecalibaculum</taxon>
    </lineage>
</organism>
<keyword evidence="1" id="KW-0472">Membrane</keyword>
<evidence type="ECO:0008006" key="4">
    <source>
        <dbReference type="Google" id="ProtNLM"/>
    </source>
</evidence>
<proteinExistence type="predicted"/>